<protein>
    <submittedName>
        <fullName evidence="5">Transcriptional regulator</fullName>
    </submittedName>
</protein>
<keyword evidence="2" id="KW-0238">DNA-binding</keyword>
<feature type="domain" description="HTH cro/C1-type" evidence="4">
    <location>
        <begin position="40"/>
        <end position="84"/>
    </location>
</feature>
<dbReference type="Gene3D" id="1.10.260.40">
    <property type="entry name" value="lambda repressor-like DNA-binding domains"/>
    <property type="match status" value="1"/>
</dbReference>
<evidence type="ECO:0000256" key="3">
    <source>
        <dbReference type="ARBA" id="ARBA00023163"/>
    </source>
</evidence>
<dbReference type="Pfam" id="PF01381">
    <property type="entry name" value="HTH_3"/>
    <property type="match status" value="1"/>
</dbReference>
<evidence type="ECO:0000313" key="5">
    <source>
        <dbReference type="EMBL" id="PQA88902.1"/>
    </source>
</evidence>
<dbReference type="RefSeq" id="WP_104828539.1">
    <property type="nucleotide sequence ID" value="NZ_PJCH01000003.1"/>
</dbReference>
<dbReference type="SMART" id="SM00530">
    <property type="entry name" value="HTH_XRE"/>
    <property type="match status" value="1"/>
</dbReference>
<evidence type="ECO:0000256" key="2">
    <source>
        <dbReference type="ARBA" id="ARBA00023125"/>
    </source>
</evidence>
<reference evidence="5 6" key="1">
    <citation type="submission" date="2017-12" db="EMBL/GenBank/DDBJ databases">
        <authorList>
            <person name="Hurst M.R.H."/>
        </authorList>
    </citation>
    <scope>NUCLEOTIDE SEQUENCE [LARGE SCALE GENOMIC DNA]</scope>
    <source>
        <strain evidence="5 6">SY-3-19</strain>
    </source>
</reference>
<keyword evidence="6" id="KW-1185">Reference proteome</keyword>
<organism evidence="5 6">
    <name type="scientific">Hyphococcus luteus</name>
    <dbReference type="NCBI Taxonomy" id="2058213"/>
    <lineage>
        <taxon>Bacteria</taxon>
        <taxon>Pseudomonadati</taxon>
        <taxon>Pseudomonadota</taxon>
        <taxon>Alphaproteobacteria</taxon>
        <taxon>Parvularculales</taxon>
        <taxon>Parvularculaceae</taxon>
        <taxon>Hyphococcus</taxon>
    </lineage>
</organism>
<keyword evidence="1" id="KW-0805">Transcription regulation</keyword>
<dbReference type="PANTHER" id="PTHR36511:SF4">
    <property type="entry name" value="ANTITOXIN MQSA"/>
    <property type="match status" value="1"/>
</dbReference>
<dbReference type="EMBL" id="PJCH01000003">
    <property type="protein sequence ID" value="PQA88902.1"/>
    <property type="molecule type" value="Genomic_DNA"/>
</dbReference>
<evidence type="ECO:0000256" key="1">
    <source>
        <dbReference type="ARBA" id="ARBA00023015"/>
    </source>
</evidence>
<dbReference type="GO" id="GO:0003677">
    <property type="term" value="F:DNA binding"/>
    <property type="evidence" value="ECO:0007669"/>
    <property type="project" value="UniProtKB-KW"/>
</dbReference>
<dbReference type="CDD" id="cd00093">
    <property type="entry name" value="HTH_XRE"/>
    <property type="match status" value="1"/>
</dbReference>
<dbReference type="InterPro" id="IPR001387">
    <property type="entry name" value="Cro/C1-type_HTH"/>
</dbReference>
<keyword evidence="3" id="KW-0804">Transcription</keyword>
<dbReference type="InterPro" id="IPR010982">
    <property type="entry name" value="Lambda_DNA-bd_dom_sf"/>
</dbReference>
<dbReference type="PANTHER" id="PTHR36511">
    <property type="entry name" value="MERR FAMILY BACTERIAL REGULATORY PROTEIN"/>
    <property type="match status" value="1"/>
</dbReference>
<proteinExistence type="predicted"/>
<dbReference type="OrthoDB" id="461984at2"/>
<dbReference type="PROSITE" id="PS50943">
    <property type="entry name" value="HTH_CROC1"/>
    <property type="match status" value="1"/>
</dbReference>
<dbReference type="InterPro" id="IPR052359">
    <property type="entry name" value="HTH-type_reg/antitoxin"/>
</dbReference>
<sequence>MSRKPLSERVLSAAREARDHAAGKLDLAEHLPVIPEDVDVAAIRARSNLSQAKFAQRIGVSAATLKNWEQGHRKPSGPSLVLLAMLSKNPHIVEETLAPEKA</sequence>
<accession>A0A2S7K8T3</accession>
<dbReference type="SUPFAM" id="SSF47413">
    <property type="entry name" value="lambda repressor-like DNA-binding domains"/>
    <property type="match status" value="1"/>
</dbReference>
<evidence type="ECO:0000259" key="4">
    <source>
        <dbReference type="PROSITE" id="PS50943"/>
    </source>
</evidence>
<gene>
    <name evidence="5" type="ORF">CW354_02790</name>
</gene>
<evidence type="ECO:0000313" key="6">
    <source>
        <dbReference type="Proteomes" id="UP000239504"/>
    </source>
</evidence>
<name>A0A2S7K8T3_9PROT</name>
<dbReference type="Proteomes" id="UP000239504">
    <property type="component" value="Unassembled WGS sequence"/>
</dbReference>
<comment type="caution">
    <text evidence="5">The sequence shown here is derived from an EMBL/GenBank/DDBJ whole genome shotgun (WGS) entry which is preliminary data.</text>
</comment>
<dbReference type="AlphaFoldDB" id="A0A2S7K8T3"/>